<evidence type="ECO:0000256" key="11">
    <source>
        <dbReference type="PROSITE-ProRule" id="PRU10057"/>
    </source>
</evidence>
<sequence length="315" mass="32570">MRTLTRLAVAAVLITGLQAPGTAFAAGNPLEKTNGFYVDPGSNPAVWVRDHAGDPRAASIKSAIASKPGARWFGNWSGDIRTSVDAFTYAADVADKLPILVAYNVPGRDCGGHSGGGAGSPEAYRTWISNFAAGIGGKPAVVIIEPDALAQLDCLPAADRQTRLDLLRYAATQFAEKAPNTWAYMDGGNATWIPAATMAQRLDAVGVRSIRGFTINVSNFHTTADSAAYGRSVTAALGHPAQFVIDTSRNGKGSNGEWCNPAGRKLGTPTQVGGGADLLVWAKVPGDSDGDCGIGKGIPAGTFSPDLATRLITGS</sequence>
<evidence type="ECO:0000256" key="1">
    <source>
        <dbReference type="ARBA" id="ARBA00022729"/>
    </source>
</evidence>
<dbReference type="PANTHER" id="PTHR34876:SF4">
    <property type="entry name" value="1,4-BETA-D-GLUCAN CELLOBIOHYDROLASE C-RELATED"/>
    <property type="match status" value="1"/>
</dbReference>
<feature type="active site" description="Proton donor" evidence="8 11">
    <location>
        <position position="147"/>
    </location>
</feature>
<dbReference type="PANTHER" id="PTHR34876">
    <property type="match status" value="1"/>
</dbReference>
<keyword evidence="5 12" id="KW-0119">Carbohydrate metabolism</keyword>
<feature type="binding site" evidence="9">
    <location>
        <position position="283"/>
    </location>
    <ligand>
        <name>substrate</name>
    </ligand>
</feature>
<accession>A0A1H3K556</accession>
<keyword evidence="3 12" id="KW-0136">Cellulose degradation</keyword>
<keyword evidence="1 12" id="KW-0732">Signal</keyword>
<evidence type="ECO:0000256" key="7">
    <source>
        <dbReference type="ARBA" id="ARBA00023326"/>
    </source>
</evidence>
<dbReference type="EC" id="3.2.1.-" evidence="12"/>
<evidence type="ECO:0000313" key="13">
    <source>
        <dbReference type="EMBL" id="SDY47332.1"/>
    </source>
</evidence>
<feature type="binding site" evidence="9">
    <location>
        <position position="72"/>
    </location>
    <ligand>
        <name>substrate</name>
    </ligand>
</feature>
<feature type="active site" evidence="10">
    <location>
        <position position="109"/>
    </location>
</feature>
<gene>
    <name evidence="13" type="ORF">SAMN05421504_105659</name>
</gene>
<dbReference type="OrthoDB" id="309899at2"/>
<dbReference type="InterPro" id="IPR001524">
    <property type="entry name" value="Glyco_hydro_6_CS"/>
</dbReference>
<feature type="binding site" evidence="9">
    <location>
        <position position="192"/>
    </location>
    <ligand>
        <name>substrate</name>
    </ligand>
</feature>
<evidence type="ECO:0000256" key="9">
    <source>
        <dbReference type="PIRSR" id="PIRSR001100-2"/>
    </source>
</evidence>
<keyword evidence="14" id="KW-1185">Reference proteome</keyword>
<dbReference type="GO" id="GO:0030245">
    <property type="term" value="P:cellulose catabolic process"/>
    <property type="evidence" value="ECO:0007669"/>
    <property type="project" value="UniProtKB-KW"/>
</dbReference>
<dbReference type="STRING" id="589385.SAMN05421504_105659"/>
<keyword evidence="6 12" id="KW-0326">Glycosidase</keyword>
<feature type="binding site" evidence="9">
    <location>
        <position position="258"/>
    </location>
    <ligand>
        <name>substrate</name>
    </ligand>
</feature>
<dbReference type="RefSeq" id="WP_091293017.1">
    <property type="nucleotide sequence ID" value="NZ_FNON01000005.1"/>
</dbReference>
<dbReference type="GO" id="GO:0004553">
    <property type="term" value="F:hydrolase activity, hydrolyzing O-glycosyl compounds"/>
    <property type="evidence" value="ECO:0007669"/>
    <property type="project" value="InterPro"/>
</dbReference>
<evidence type="ECO:0000256" key="10">
    <source>
        <dbReference type="PROSITE-ProRule" id="PRU10056"/>
    </source>
</evidence>
<organism evidence="13 14">
    <name type="scientific">Amycolatopsis xylanica</name>
    <dbReference type="NCBI Taxonomy" id="589385"/>
    <lineage>
        <taxon>Bacteria</taxon>
        <taxon>Bacillati</taxon>
        <taxon>Actinomycetota</taxon>
        <taxon>Actinomycetes</taxon>
        <taxon>Pseudonocardiales</taxon>
        <taxon>Pseudonocardiaceae</taxon>
        <taxon>Amycolatopsis</taxon>
    </lineage>
</organism>
<reference evidence="13 14" key="1">
    <citation type="submission" date="2016-10" db="EMBL/GenBank/DDBJ databases">
        <authorList>
            <person name="de Groot N.N."/>
        </authorList>
    </citation>
    <scope>NUCLEOTIDE SEQUENCE [LARGE SCALE GENOMIC DNA]</scope>
    <source>
        <strain evidence="13 14">CPCC 202699</strain>
    </source>
</reference>
<evidence type="ECO:0000256" key="5">
    <source>
        <dbReference type="ARBA" id="ARBA00023277"/>
    </source>
</evidence>
<dbReference type="Pfam" id="PF01341">
    <property type="entry name" value="Glyco_hydro_6"/>
    <property type="match status" value="1"/>
</dbReference>
<keyword evidence="2 12" id="KW-0378">Hydrolase</keyword>
<keyword evidence="7 12" id="KW-0624">Polysaccharide degradation</keyword>
<dbReference type="SUPFAM" id="SSF51989">
    <property type="entry name" value="Glycosyl hydrolases family 6, cellulases"/>
    <property type="match status" value="1"/>
</dbReference>
<keyword evidence="4" id="KW-1015">Disulfide bond</keyword>
<proteinExistence type="inferred from homology"/>
<comment type="similarity">
    <text evidence="12">Belongs to the glycosyl hydrolase family 6.</text>
</comment>
<evidence type="ECO:0000256" key="2">
    <source>
        <dbReference type="ARBA" id="ARBA00022801"/>
    </source>
</evidence>
<evidence type="ECO:0000256" key="3">
    <source>
        <dbReference type="ARBA" id="ARBA00023001"/>
    </source>
</evidence>
<protein>
    <recommendedName>
        <fullName evidence="12">Glucanase</fullName>
        <ecNumber evidence="12">3.2.1.-</ecNumber>
    </recommendedName>
</protein>
<evidence type="ECO:0000256" key="12">
    <source>
        <dbReference type="RuleBase" id="RU361186"/>
    </source>
</evidence>
<dbReference type="Proteomes" id="UP000199515">
    <property type="component" value="Unassembled WGS sequence"/>
</dbReference>
<name>A0A1H3K556_9PSEU</name>
<evidence type="ECO:0000256" key="4">
    <source>
        <dbReference type="ARBA" id="ARBA00023157"/>
    </source>
</evidence>
<feature type="active site" description="Proton acceptor" evidence="8">
    <location>
        <position position="289"/>
    </location>
</feature>
<dbReference type="Gene3D" id="3.20.20.40">
    <property type="entry name" value="1, 4-beta cellobiohydrolase"/>
    <property type="match status" value="1"/>
</dbReference>
<dbReference type="PROSITE" id="PS00655">
    <property type="entry name" value="GLYCOSYL_HYDROL_F6_1"/>
    <property type="match status" value="1"/>
</dbReference>
<evidence type="ECO:0000256" key="6">
    <source>
        <dbReference type="ARBA" id="ARBA00023295"/>
    </source>
</evidence>
<dbReference type="PROSITE" id="PS00656">
    <property type="entry name" value="GLYCOSYL_HYDROL_F6_2"/>
    <property type="match status" value="1"/>
</dbReference>
<feature type="signal peptide" evidence="12">
    <location>
        <begin position="1"/>
        <end position="25"/>
    </location>
</feature>
<dbReference type="PIRSF" id="PIRSF001100">
    <property type="entry name" value="Beta_cellobiohydrolase"/>
    <property type="match status" value="1"/>
</dbReference>
<feature type="chain" id="PRO_5011327902" description="Glucanase" evidence="12">
    <location>
        <begin position="26"/>
        <end position="315"/>
    </location>
</feature>
<dbReference type="InterPro" id="IPR036434">
    <property type="entry name" value="Beta_cellobiohydrolase_sf"/>
</dbReference>
<evidence type="ECO:0000256" key="8">
    <source>
        <dbReference type="PIRSR" id="PIRSR001100-1"/>
    </source>
</evidence>
<dbReference type="EMBL" id="FNON01000005">
    <property type="protein sequence ID" value="SDY47332.1"/>
    <property type="molecule type" value="Genomic_DNA"/>
</dbReference>
<dbReference type="InterPro" id="IPR016288">
    <property type="entry name" value="Beta_cellobiohydrolase"/>
</dbReference>
<dbReference type="AlphaFoldDB" id="A0A1H3K556"/>
<feature type="binding site" evidence="9">
    <location>
        <position position="219"/>
    </location>
    <ligand>
        <name>substrate</name>
    </ligand>
</feature>
<evidence type="ECO:0000313" key="14">
    <source>
        <dbReference type="Proteomes" id="UP000199515"/>
    </source>
</evidence>
<dbReference type="PRINTS" id="PR00733">
    <property type="entry name" value="GLHYDRLASE6"/>
</dbReference>